<dbReference type="PANTHER" id="PTHR30269:SF0">
    <property type="entry name" value="MEMBRANE TRANSPORTER PROTEIN YFCA-RELATED"/>
    <property type="match status" value="1"/>
</dbReference>
<dbReference type="InterPro" id="IPR002781">
    <property type="entry name" value="TM_pro_TauE-like"/>
</dbReference>
<evidence type="ECO:0000256" key="2">
    <source>
        <dbReference type="ARBA" id="ARBA00009142"/>
    </source>
</evidence>
<feature type="transmembrane region" description="Helical" evidence="8">
    <location>
        <begin position="157"/>
        <end position="176"/>
    </location>
</feature>
<feature type="transmembrane region" description="Helical" evidence="8">
    <location>
        <begin position="31"/>
        <end position="48"/>
    </location>
</feature>
<feature type="transmembrane region" description="Helical" evidence="8">
    <location>
        <begin position="76"/>
        <end position="95"/>
    </location>
</feature>
<dbReference type="EMBL" id="CP021330">
    <property type="protein sequence ID" value="AVX05324.1"/>
    <property type="molecule type" value="Genomic_DNA"/>
</dbReference>
<evidence type="ECO:0000256" key="1">
    <source>
        <dbReference type="ARBA" id="ARBA00004651"/>
    </source>
</evidence>
<evidence type="ECO:0000256" key="4">
    <source>
        <dbReference type="ARBA" id="ARBA00022475"/>
    </source>
</evidence>
<keyword evidence="3" id="KW-0813">Transport</keyword>
<evidence type="ECO:0000313" key="10">
    <source>
        <dbReference type="Proteomes" id="UP000258927"/>
    </source>
</evidence>
<dbReference type="STRING" id="1122213.GCA_000423365_00448"/>
<keyword evidence="4 8" id="KW-1003">Cell membrane</keyword>
<evidence type="ECO:0000256" key="3">
    <source>
        <dbReference type="ARBA" id="ARBA00022448"/>
    </source>
</evidence>
<evidence type="ECO:0000256" key="5">
    <source>
        <dbReference type="ARBA" id="ARBA00022692"/>
    </source>
</evidence>
<accession>A0A2R4MHG9</accession>
<dbReference type="RefSeq" id="WP_117396255.1">
    <property type="nucleotide sequence ID" value="NZ_CP021330.1"/>
</dbReference>
<feature type="transmembrane region" description="Helical" evidence="8">
    <location>
        <begin position="131"/>
        <end position="151"/>
    </location>
</feature>
<feature type="transmembrane region" description="Helical" evidence="8">
    <location>
        <begin position="101"/>
        <end position="119"/>
    </location>
</feature>
<evidence type="ECO:0000256" key="7">
    <source>
        <dbReference type="ARBA" id="ARBA00023136"/>
    </source>
</evidence>
<dbReference type="Proteomes" id="UP000258927">
    <property type="component" value="Chromosome"/>
</dbReference>
<reference evidence="9 10" key="1">
    <citation type="submission" date="2017-05" db="EMBL/GenBank/DDBJ databases">
        <title>Genome Analysis of Maritalea myrionectae HL2708#5.</title>
        <authorList>
            <consortium name="Cotde Inc.-PKNU"/>
            <person name="Jang D."/>
            <person name="Oh H.-M."/>
        </authorList>
    </citation>
    <scope>NUCLEOTIDE SEQUENCE [LARGE SCALE GENOMIC DNA]</scope>
    <source>
        <strain evidence="9 10">HL2708#5</strain>
    </source>
</reference>
<feature type="transmembrane region" description="Helical" evidence="8">
    <location>
        <begin position="188"/>
        <end position="210"/>
    </location>
</feature>
<evidence type="ECO:0000256" key="8">
    <source>
        <dbReference type="RuleBase" id="RU363041"/>
    </source>
</evidence>
<feature type="transmembrane region" description="Helical" evidence="8">
    <location>
        <begin position="7"/>
        <end position="25"/>
    </location>
</feature>
<dbReference type="PANTHER" id="PTHR30269">
    <property type="entry name" value="TRANSMEMBRANE PROTEIN YFCA"/>
    <property type="match status" value="1"/>
</dbReference>
<proteinExistence type="inferred from homology"/>
<keyword evidence="7 8" id="KW-0472">Membrane</keyword>
<gene>
    <name evidence="9" type="ORF">MXMO3_02813</name>
</gene>
<feature type="transmembrane region" description="Helical" evidence="8">
    <location>
        <begin position="230"/>
        <end position="248"/>
    </location>
</feature>
<organism evidence="9 10">
    <name type="scientific">Maritalea myrionectae</name>
    <dbReference type="NCBI Taxonomy" id="454601"/>
    <lineage>
        <taxon>Bacteria</taxon>
        <taxon>Pseudomonadati</taxon>
        <taxon>Pseudomonadota</taxon>
        <taxon>Alphaproteobacteria</taxon>
        <taxon>Hyphomicrobiales</taxon>
        <taxon>Devosiaceae</taxon>
        <taxon>Maritalea</taxon>
    </lineage>
</organism>
<dbReference type="GO" id="GO:0005886">
    <property type="term" value="C:plasma membrane"/>
    <property type="evidence" value="ECO:0007669"/>
    <property type="project" value="UniProtKB-SubCell"/>
</dbReference>
<keyword evidence="10" id="KW-1185">Reference proteome</keyword>
<dbReference type="KEGG" id="mmyr:MXMO3_02813"/>
<dbReference type="AlphaFoldDB" id="A0A2R4MHG9"/>
<name>A0A2R4MHG9_9HYPH</name>
<comment type="subcellular location">
    <subcellularLocation>
        <location evidence="1 8">Cell membrane</location>
        <topology evidence="1 8">Multi-pass membrane protein</topology>
    </subcellularLocation>
</comment>
<keyword evidence="6 8" id="KW-1133">Transmembrane helix</keyword>
<protein>
    <recommendedName>
        <fullName evidence="8">Probable membrane transporter protein</fullName>
    </recommendedName>
</protein>
<comment type="similarity">
    <text evidence="2 8">Belongs to the 4-toluene sulfonate uptake permease (TSUP) (TC 2.A.102) family.</text>
</comment>
<sequence length="257" mass="26701">MEYEISLLVIMAGVAFVAGFMDAIAGGGGLISVPALLFAGLPPVGALATNKMQSVVGAVVAATTYARKGYVDFKQLGVAIITTFVGSMIGAFGATQMDTDILLVLVPILLIGVAAYFLFSPRLSDDARAERLNFALFAPLMGFTIGFYDGIFGPGTGSFFTAGFVTLFGFGVTRAVGSTKVLNATSNAAALVFFIYAGEVIWAVGGAMIVGQFGGGYLGAITGMRFGAKIIKPMIVIISTAMAVRLLWPQIIEIFAT</sequence>
<evidence type="ECO:0000256" key="6">
    <source>
        <dbReference type="ARBA" id="ARBA00022989"/>
    </source>
</evidence>
<keyword evidence="5 8" id="KW-0812">Transmembrane</keyword>
<evidence type="ECO:0000313" key="9">
    <source>
        <dbReference type="EMBL" id="AVX05324.1"/>
    </source>
</evidence>
<dbReference type="Pfam" id="PF01925">
    <property type="entry name" value="TauE"/>
    <property type="match status" value="1"/>
</dbReference>
<dbReference type="InterPro" id="IPR052017">
    <property type="entry name" value="TSUP"/>
</dbReference>